<sequence>MKATIAGLFVFAAAGLAQAVDYEFLYPRDAVMDSDNMFEDHEFWARDAEADLEDWMDDILETRDASVEDDGAITTILWSREAKKHKADPNWTPPKINIPPGDKVIKNTFKCNAKKEQCSGEIQLQAPARK</sequence>
<dbReference type="OrthoDB" id="5401364at2759"/>
<proteinExistence type="predicted"/>
<accession>A0A8H3FP12</accession>
<evidence type="ECO:0000313" key="3">
    <source>
        <dbReference type="Proteomes" id="UP000664169"/>
    </source>
</evidence>
<comment type="caution">
    <text evidence="2">The sequence shown here is derived from an EMBL/GenBank/DDBJ whole genome shotgun (WGS) entry which is preliminary data.</text>
</comment>
<keyword evidence="3" id="KW-1185">Reference proteome</keyword>
<organism evidence="2 3">
    <name type="scientific">Gomphillus americanus</name>
    <dbReference type="NCBI Taxonomy" id="1940652"/>
    <lineage>
        <taxon>Eukaryota</taxon>
        <taxon>Fungi</taxon>
        <taxon>Dikarya</taxon>
        <taxon>Ascomycota</taxon>
        <taxon>Pezizomycotina</taxon>
        <taxon>Lecanoromycetes</taxon>
        <taxon>OSLEUM clade</taxon>
        <taxon>Ostropomycetidae</taxon>
        <taxon>Ostropales</taxon>
        <taxon>Graphidaceae</taxon>
        <taxon>Gomphilloideae</taxon>
        <taxon>Gomphillus</taxon>
    </lineage>
</organism>
<feature type="chain" id="PRO_5034756813" evidence="1">
    <location>
        <begin position="20"/>
        <end position="130"/>
    </location>
</feature>
<evidence type="ECO:0000256" key="1">
    <source>
        <dbReference type="SAM" id="SignalP"/>
    </source>
</evidence>
<feature type="signal peptide" evidence="1">
    <location>
        <begin position="1"/>
        <end position="19"/>
    </location>
</feature>
<reference evidence="2" key="1">
    <citation type="submission" date="2021-03" db="EMBL/GenBank/DDBJ databases">
        <authorList>
            <person name="Tagirdzhanova G."/>
        </authorList>
    </citation>
    <scope>NUCLEOTIDE SEQUENCE</scope>
</reference>
<gene>
    <name evidence="2" type="ORF">GOMPHAMPRED_004608</name>
</gene>
<dbReference type="Proteomes" id="UP000664169">
    <property type="component" value="Unassembled WGS sequence"/>
</dbReference>
<name>A0A8H3FP12_9LECA</name>
<protein>
    <submittedName>
        <fullName evidence="2">Uncharacterized protein</fullName>
    </submittedName>
</protein>
<keyword evidence="1" id="KW-0732">Signal</keyword>
<evidence type="ECO:0000313" key="2">
    <source>
        <dbReference type="EMBL" id="CAF9928158.1"/>
    </source>
</evidence>
<dbReference type="AlphaFoldDB" id="A0A8H3FP12"/>
<dbReference type="EMBL" id="CAJPDQ010000029">
    <property type="protein sequence ID" value="CAF9928158.1"/>
    <property type="molecule type" value="Genomic_DNA"/>
</dbReference>